<keyword evidence="1" id="KW-0472">Membrane</keyword>
<evidence type="ECO:0000259" key="3">
    <source>
        <dbReference type="Pfam" id="PF13439"/>
    </source>
</evidence>
<evidence type="ECO:0000313" key="5">
    <source>
        <dbReference type="Proteomes" id="UP000756860"/>
    </source>
</evidence>
<dbReference type="RefSeq" id="WP_214174919.1">
    <property type="nucleotide sequence ID" value="NZ_JAHCVK010000002.1"/>
</dbReference>
<dbReference type="Pfam" id="PF13439">
    <property type="entry name" value="Glyco_transf_4"/>
    <property type="match status" value="1"/>
</dbReference>
<feature type="domain" description="Glycosyl transferase family 1" evidence="2">
    <location>
        <begin position="211"/>
        <end position="374"/>
    </location>
</feature>
<protein>
    <submittedName>
        <fullName evidence="4">Glycosyltransferase family 4 protein</fullName>
    </submittedName>
</protein>
<organism evidence="4 5">
    <name type="scientific">Geomobilimonas luticola</name>
    <dbReference type="NCBI Taxonomy" id="1114878"/>
    <lineage>
        <taxon>Bacteria</taxon>
        <taxon>Pseudomonadati</taxon>
        <taxon>Thermodesulfobacteriota</taxon>
        <taxon>Desulfuromonadia</taxon>
        <taxon>Geobacterales</taxon>
        <taxon>Geobacteraceae</taxon>
        <taxon>Geomobilimonas</taxon>
    </lineage>
</organism>
<evidence type="ECO:0000259" key="2">
    <source>
        <dbReference type="Pfam" id="PF00534"/>
    </source>
</evidence>
<gene>
    <name evidence="4" type="ORF">KI810_07665</name>
</gene>
<dbReference type="SUPFAM" id="SSF53756">
    <property type="entry name" value="UDP-Glycosyltransferase/glycogen phosphorylase"/>
    <property type="match status" value="1"/>
</dbReference>
<evidence type="ECO:0000256" key="1">
    <source>
        <dbReference type="SAM" id="Phobius"/>
    </source>
</evidence>
<name>A0ABS5SC19_9BACT</name>
<evidence type="ECO:0000313" key="4">
    <source>
        <dbReference type="EMBL" id="MBT0652929.1"/>
    </source>
</evidence>
<feature type="transmembrane region" description="Helical" evidence="1">
    <location>
        <begin position="72"/>
        <end position="95"/>
    </location>
</feature>
<feature type="domain" description="Glycosyltransferase subfamily 4-like N-terminal" evidence="3">
    <location>
        <begin position="26"/>
        <end position="196"/>
    </location>
</feature>
<comment type="caution">
    <text evidence="4">The sequence shown here is derived from an EMBL/GenBank/DDBJ whole genome shotgun (WGS) entry which is preliminary data.</text>
</comment>
<keyword evidence="1" id="KW-1133">Transmembrane helix</keyword>
<dbReference type="InterPro" id="IPR001296">
    <property type="entry name" value="Glyco_trans_1"/>
</dbReference>
<keyword evidence="5" id="KW-1185">Reference proteome</keyword>
<reference evidence="4 5" key="1">
    <citation type="submission" date="2021-05" db="EMBL/GenBank/DDBJ databases">
        <title>The draft genome of Geobacter luticola JCM 17780.</title>
        <authorList>
            <person name="Xu Z."/>
            <person name="Masuda Y."/>
            <person name="Itoh H."/>
            <person name="Senoo K."/>
        </authorList>
    </citation>
    <scope>NUCLEOTIDE SEQUENCE [LARGE SCALE GENOMIC DNA]</scope>
    <source>
        <strain evidence="4 5">JCM 17780</strain>
    </source>
</reference>
<dbReference type="CDD" id="cd03794">
    <property type="entry name" value="GT4_WbuB-like"/>
    <property type="match status" value="1"/>
</dbReference>
<dbReference type="Pfam" id="PF00534">
    <property type="entry name" value="Glycos_transf_1"/>
    <property type="match status" value="1"/>
</dbReference>
<dbReference type="PANTHER" id="PTHR12526">
    <property type="entry name" value="GLYCOSYLTRANSFERASE"/>
    <property type="match status" value="1"/>
</dbReference>
<dbReference type="Gene3D" id="3.40.50.2000">
    <property type="entry name" value="Glycogen Phosphorylase B"/>
    <property type="match status" value="2"/>
</dbReference>
<dbReference type="EMBL" id="JAHCVK010000002">
    <property type="protein sequence ID" value="MBT0652929.1"/>
    <property type="molecule type" value="Genomic_DNA"/>
</dbReference>
<accession>A0ABS5SC19</accession>
<sequence>MSHTTTKTLHACFIYYQEFGQLLCREATALQNAGYDIDIICLKSNVTEKIHQSYNGIRLYKIHSRPTAERTVYLYFLRMFLFFLKSTLLLSYLSFKRRYSVVHVTSPPDIAVFTAVVPKLMGAQIILDIHDIGPELYMRKLNVKENHPVIKILKFLERASAKFSDHVITVTHIWRDRLISRSVSPDKCSVLLNVPDVDLFKIYPTNRRDNAEEFNLFYHGTLEEHFGVDTLLEAMPLIKSHIDNVRLHIYGPKRGRLFDKLVSYADKHNMGSFVVFHGGVPFYELPKILVDADIGMVPTKDSVFSDEAVSMKSFEYIFSGIPIVISKTQGHQYYYDDSMVKFFKPCDSADLARSVIELYENKIALAQQVQNTKRFIDQYRWDTYKNVYLQIMNHASGEQEQEGSTSA</sequence>
<proteinExistence type="predicted"/>
<dbReference type="InterPro" id="IPR028098">
    <property type="entry name" value="Glyco_trans_4-like_N"/>
</dbReference>
<keyword evidence="1" id="KW-0812">Transmembrane</keyword>
<dbReference type="Proteomes" id="UP000756860">
    <property type="component" value="Unassembled WGS sequence"/>
</dbReference>